<evidence type="ECO:0000256" key="1">
    <source>
        <dbReference type="ARBA" id="ARBA00023125"/>
    </source>
</evidence>
<keyword evidence="1" id="KW-0238">DNA-binding</keyword>
<evidence type="ECO:0000259" key="3">
    <source>
        <dbReference type="Pfam" id="PF08523"/>
    </source>
</evidence>
<evidence type="ECO:0000256" key="2">
    <source>
        <dbReference type="SAM" id="MobiDB-lite"/>
    </source>
</evidence>
<reference evidence="4" key="1">
    <citation type="submission" date="2021-03" db="EMBL/GenBank/DDBJ databases">
        <title>Comparative genomics and phylogenomic investigation of the class Geoglossomycetes provide insights into ecological specialization and systematics.</title>
        <authorList>
            <person name="Melie T."/>
            <person name="Pirro S."/>
            <person name="Miller A.N."/>
            <person name="Quandt A."/>
        </authorList>
    </citation>
    <scope>NUCLEOTIDE SEQUENCE</scope>
    <source>
        <strain evidence="4">CAQ_001_2017</strain>
    </source>
</reference>
<dbReference type="GO" id="GO:0005634">
    <property type="term" value="C:nucleus"/>
    <property type="evidence" value="ECO:0007669"/>
    <property type="project" value="TreeGrafter"/>
</dbReference>
<dbReference type="InterPro" id="IPR013729">
    <property type="entry name" value="MBF1_N"/>
</dbReference>
<dbReference type="Gene3D" id="1.10.260.40">
    <property type="entry name" value="lambda repressor-like DNA-binding domains"/>
    <property type="match status" value="1"/>
</dbReference>
<feature type="region of interest" description="Disordered" evidence="2">
    <location>
        <begin position="1"/>
        <end position="25"/>
    </location>
</feature>
<evidence type="ECO:0000313" key="4">
    <source>
        <dbReference type="EMBL" id="KAH0566508.1"/>
    </source>
</evidence>
<feature type="compositionally biased region" description="Basic and acidic residues" evidence="2">
    <location>
        <begin position="179"/>
        <end position="191"/>
    </location>
</feature>
<dbReference type="InterPro" id="IPR010982">
    <property type="entry name" value="Lambda_DNA-bd_dom_sf"/>
</dbReference>
<protein>
    <recommendedName>
        <fullName evidence="3">Multiprotein bridging factor 1 N-terminal domain-containing protein</fullName>
    </recommendedName>
</protein>
<dbReference type="Pfam" id="PF08523">
    <property type="entry name" value="MBF1"/>
    <property type="match status" value="1"/>
</dbReference>
<dbReference type="AlphaFoldDB" id="A0A9P8RUA3"/>
<dbReference type="Proteomes" id="UP000750711">
    <property type="component" value="Unassembled WGS sequence"/>
</dbReference>
<accession>A0A9P8RUA3</accession>
<organism evidence="4 5">
    <name type="scientific">Trichoglossum hirsutum</name>
    <dbReference type="NCBI Taxonomy" id="265104"/>
    <lineage>
        <taxon>Eukaryota</taxon>
        <taxon>Fungi</taxon>
        <taxon>Dikarya</taxon>
        <taxon>Ascomycota</taxon>
        <taxon>Pezizomycotina</taxon>
        <taxon>Geoglossomycetes</taxon>
        <taxon>Geoglossales</taxon>
        <taxon>Geoglossaceae</taxon>
        <taxon>Trichoglossum</taxon>
    </lineage>
</organism>
<dbReference type="PANTHER" id="PTHR10245:SF15">
    <property type="entry name" value="ENDOTHELIAL DIFFERENTIATION-RELATED FACTOR 1"/>
    <property type="match status" value="1"/>
</dbReference>
<dbReference type="PANTHER" id="PTHR10245">
    <property type="entry name" value="ENDOTHELIAL DIFFERENTIATION-RELATED FACTOR 1 MULTIPROTEIN BRIDGING FACTOR 1"/>
    <property type="match status" value="1"/>
</dbReference>
<dbReference type="GO" id="GO:0003677">
    <property type="term" value="F:DNA binding"/>
    <property type="evidence" value="ECO:0007669"/>
    <property type="project" value="UniProtKB-KW"/>
</dbReference>
<dbReference type="EMBL" id="JAGHQM010000004">
    <property type="protein sequence ID" value="KAH0566508.1"/>
    <property type="molecule type" value="Genomic_DNA"/>
</dbReference>
<feature type="domain" description="Multiprotein bridging factor 1 N-terminal" evidence="3">
    <location>
        <begin position="3"/>
        <end position="79"/>
    </location>
</feature>
<proteinExistence type="predicted"/>
<keyword evidence="5" id="KW-1185">Reference proteome</keyword>
<sequence length="191" mass="19712">MSDDWDTAVKIGSKTRGGGGQRESVIKGKSALNAAMRTGSVVATEKKYAVGNAATKPGPEGQRLTKVDRSDDIVKVNTVGTKVGKAISTARNNPDSPLAKAIALREKTEPKTVTQSQLGAALKIKAADVAKFEAGTATRDGRLLRAMETHLGVKLTGSEELIGTPLPAKGKKAAATKGDSSKGESSKGKGK</sequence>
<comment type="caution">
    <text evidence="4">The sequence shown here is derived from an EMBL/GenBank/DDBJ whole genome shotgun (WGS) entry which is preliminary data.</text>
</comment>
<evidence type="ECO:0000313" key="5">
    <source>
        <dbReference type="Proteomes" id="UP000750711"/>
    </source>
</evidence>
<name>A0A9P8RUA3_9PEZI</name>
<gene>
    <name evidence="4" type="ORF">GP486_000089</name>
</gene>
<feature type="region of interest" description="Disordered" evidence="2">
    <location>
        <begin position="156"/>
        <end position="191"/>
    </location>
</feature>